<name>A0A9N8EKW6_9STRA</name>
<dbReference type="OrthoDB" id="3247966at2759"/>
<sequence length="528" mass="59860">MNEKTGELTVTTSSGSPSLSTRSSSLSRKAQKRSSSERPSASATNDHGMDVVDHRQRSVLSHPLGLSLLSAFQKGLTEIIVSKVDAASARLGYHALPEVNVRAEAHEKPRGFIGILLTNTGSKEEAYKSTPYAAVAFGLKTEDWWRKLDQNAKYLNLMRDWKESKNPKFDRPLLFAVVTIKEQTDGSKEKTSVRGEAKVEFRIGVFLCSPHDKIKYRMTLIWHAASDNLGKASKFFGKLLRVTSSFQQWRDKDGSLPAYQYLSSNCCKITDCVLRCYDNRLQRTNRSYDIYLDEKCKEIVGETTEVLSWQKAMDPESIGDEHDPFWQNERSFGKQPALQVLSIPYRKGRHYAKKLSDFLPVVDKLEKLHKCGYVHGDIRAFNVVFGDDKDEGWLIDFDYGGKVGDVKYPSGYKKALADGDRIGEQEEPIKVWHDWHALATLMFQIHQPAETDRKSNKDALDNLQRVQLVWLNRDEDPSETNIAELKTSIEEFDVPLKPSLIFKLELDRVKEEGTLHWATGSPAKKPGP</sequence>
<dbReference type="AlphaFoldDB" id="A0A9N8EKW6"/>
<evidence type="ECO:0000256" key="1">
    <source>
        <dbReference type="SAM" id="MobiDB-lite"/>
    </source>
</evidence>
<feature type="compositionally biased region" description="Low complexity" evidence="1">
    <location>
        <begin position="8"/>
        <end position="27"/>
    </location>
</feature>
<dbReference type="Proteomes" id="UP001153069">
    <property type="component" value="Unassembled WGS sequence"/>
</dbReference>
<gene>
    <name evidence="2" type="ORF">SEMRO_1252_G256300.1</name>
</gene>
<dbReference type="InterPro" id="IPR011009">
    <property type="entry name" value="Kinase-like_dom_sf"/>
</dbReference>
<evidence type="ECO:0000313" key="3">
    <source>
        <dbReference type="Proteomes" id="UP001153069"/>
    </source>
</evidence>
<proteinExistence type="predicted"/>
<dbReference type="EMBL" id="CAICTM010001250">
    <property type="protein sequence ID" value="CAB9521949.1"/>
    <property type="molecule type" value="Genomic_DNA"/>
</dbReference>
<evidence type="ECO:0000313" key="2">
    <source>
        <dbReference type="EMBL" id="CAB9521949.1"/>
    </source>
</evidence>
<comment type="caution">
    <text evidence="2">The sequence shown here is derived from an EMBL/GenBank/DDBJ whole genome shotgun (WGS) entry which is preliminary data.</text>
</comment>
<dbReference type="SUPFAM" id="SSF56112">
    <property type="entry name" value="Protein kinase-like (PK-like)"/>
    <property type="match status" value="1"/>
</dbReference>
<feature type="region of interest" description="Disordered" evidence="1">
    <location>
        <begin position="1"/>
        <end position="50"/>
    </location>
</feature>
<organism evidence="2 3">
    <name type="scientific">Seminavis robusta</name>
    <dbReference type="NCBI Taxonomy" id="568900"/>
    <lineage>
        <taxon>Eukaryota</taxon>
        <taxon>Sar</taxon>
        <taxon>Stramenopiles</taxon>
        <taxon>Ochrophyta</taxon>
        <taxon>Bacillariophyta</taxon>
        <taxon>Bacillariophyceae</taxon>
        <taxon>Bacillariophycidae</taxon>
        <taxon>Naviculales</taxon>
        <taxon>Naviculaceae</taxon>
        <taxon>Seminavis</taxon>
    </lineage>
</organism>
<dbReference type="Gene3D" id="1.10.510.10">
    <property type="entry name" value="Transferase(Phosphotransferase) domain 1"/>
    <property type="match status" value="1"/>
</dbReference>
<reference evidence="2" key="1">
    <citation type="submission" date="2020-06" db="EMBL/GenBank/DDBJ databases">
        <authorList>
            <consortium name="Plant Systems Biology data submission"/>
        </authorList>
    </citation>
    <scope>NUCLEOTIDE SEQUENCE</scope>
    <source>
        <strain evidence="2">D6</strain>
    </source>
</reference>
<accession>A0A9N8EKW6</accession>
<keyword evidence="3" id="KW-1185">Reference proteome</keyword>
<protein>
    <submittedName>
        <fullName evidence="2">Uncharacterized protein</fullName>
    </submittedName>
</protein>